<dbReference type="SUPFAM" id="SSF53098">
    <property type="entry name" value="Ribonuclease H-like"/>
    <property type="match status" value="1"/>
</dbReference>
<dbReference type="AlphaFoldDB" id="A0A6A9QNM4"/>
<comment type="catalytic activity">
    <reaction evidence="7">
        <text>DNA(n) + a 2'-deoxyribonucleoside 5'-triphosphate = DNA(n+1) + diphosphate</text>
        <dbReference type="Rhea" id="RHEA:22508"/>
        <dbReference type="Rhea" id="RHEA-COMP:17339"/>
        <dbReference type="Rhea" id="RHEA-COMP:17340"/>
        <dbReference type="ChEBI" id="CHEBI:33019"/>
        <dbReference type="ChEBI" id="CHEBI:61560"/>
        <dbReference type="ChEBI" id="CHEBI:173112"/>
        <dbReference type="EC" id="2.7.7.7"/>
    </reaction>
</comment>
<evidence type="ECO:0000259" key="9">
    <source>
        <dbReference type="Pfam" id="PF03104"/>
    </source>
</evidence>
<proteinExistence type="inferred from homology"/>
<dbReference type="PANTHER" id="PTHR10322">
    <property type="entry name" value="DNA POLYMERASE CATALYTIC SUBUNIT"/>
    <property type="match status" value="1"/>
</dbReference>
<dbReference type="InterPro" id="IPR006133">
    <property type="entry name" value="DNA-dir_DNA_pol_B_exonuc"/>
</dbReference>
<dbReference type="Pfam" id="PF00136">
    <property type="entry name" value="DNA_pol_B"/>
    <property type="match status" value="2"/>
</dbReference>
<dbReference type="SMART" id="SM00486">
    <property type="entry name" value="POLBc"/>
    <property type="match status" value="1"/>
</dbReference>
<dbReference type="InterPro" id="IPR050240">
    <property type="entry name" value="DNA_pol_type-B"/>
</dbReference>
<evidence type="ECO:0000256" key="2">
    <source>
        <dbReference type="ARBA" id="ARBA00012417"/>
    </source>
</evidence>
<dbReference type="InterPro" id="IPR043502">
    <property type="entry name" value="DNA/RNA_pol_sf"/>
</dbReference>
<dbReference type="Gene3D" id="3.30.420.10">
    <property type="entry name" value="Ribonuclease H-like superfamily/Ribonuclease H"/>
    <property type="match status" value="1"/>
</dbReference>
<dbReference type="Gene3D" id="3.30.342.10">
    <property type="entry name" value="DNA Polymerase, chain B, domain 1"/>
    <property type="match status" value="1"/>
</dbReference>
<dbReference type="InterPro" id="IPR042087">
    <property type="entry name" value="DNA_pol_B_thumb"/>
</dbReference>
<evidence type="ECO:0000259" key="8">
    <source>
        <dbReference type="Pfam" id="PF00136"/>
    </source>
</evidence>
<dbReference type="Pfam" id="PF03104">
    <property type="entry name" value="DNA_pol_B_exo1"/>
    <property type="match status" value="1"/>
</dbReference>
<dbReference type="GO" id="GO:0003887">
    <property type="term" value="F:DNA-directed DNA polymerase activity"/>
    <property type="evidence" value="ECO:0007669"/>
    <property type="project" value="UniProtKB-KW"/>
</dbReference>
<dbReference type="GO" id="GO:0006261">
    <property type="term" value="P:DNA-templated DNA replication"/>
    <property type="evidence" value="ECO:0007669"/>
    <property type="project" value="TreeGrafter"/>
</dbReference>
<dbReference type="EMBL" id="WGGD01000005">
    <property type="protein sequence ID" value="MUN28781.1"/>
    <property type="molecule type" value="Genomic_DNA"/>
</dbReference>
<dbReference type="RefSeq" id="WP_156016434.1">
    <property type="nucleotide sequence ID" value="NZ_WGGD01000005.1"/>
</dbReference>
<evidence type="ECO:0000313" key="10">
    <source>
        <dbReference type="EMBL" id="MUN28781.1"/>
    </source>
</evidence>
<protein>
    <recommendedName>
        <fullName evidence="2">DNA-directed DNA polymerase</fullName>
        <ecNumber evidence="2">2.7.7.7</ecNumber>
    </recommendedName>
</protein>
<dbReference type="Gene3D" id="3.90.1600.10">
    <property type="entry name" value="Palm domain of DNA polymerase"/>
    <property type="match status" value="1"/>
</dbReference>
<evidence type="ECO:0000256" key="3">
    <source>
        <dbReference type="ARBA" id="ARBA00022679"/>
    </source>
</evidence>
<evidence type="ECO:0000256" key="1">
    <source>
        <dbReference type="ARBA" id="ARBA00005755"/>
    </source>
</evidence>
<name>A0A6A9QNM4_SULME</name>
<dbReference type="InterPro" id="IPR012337">
    <property type="entry name" value="RNaseH-like_sf"/>
</dbReference>
<feature type="domain" description="DNA-directed DNA polymerase family B exonuclease" evidence="9">
    <location>
        <begin position="111"/>
        <end position="280"/>
    </location>
</feature>
<sequence length="712" mass="81984">MIKEFFVIDFSYENDPSPKAYMWTISKEGKRSLLIKDDFYPYFYVLPRSDSNLKEKILELSGKNYEIKDVSNDKKIYLGKELDVLKVACSLPTSIRYFRDVISKMGDVKGIFEADIRFSMRFSIDSRVPPFTWIEADVERIPNDGFIVDEVYRVKSLRPIDKEEVPSLRLLSFDINVNNKYGSINPRRDPLLSICIISNDSYKILESDGIDDSKIIKDFVSVVREEDPDIIGTLGSYQWNYIIQRASFRNIKLDVSRKEGADISTGTYGHYSSPGRLNVNIGKFVRNILGIDYEQHSDNIDIYSYFDVKRNQSAECPLQWNLLNKIMELGILMSRKFGMPMDQLFSASMYSALEWILVRKSVERNILVPNKKDADVRIDPKTNLTDPIIGLHDDVLGLFFNSLPPSILESYNISPETIDGSFDGKGFLPSVIPSIYSEVERELKERFGDRISKDLTATLANTITGYFSWSGSRWLCPQCGKNLDKLIMYTMKNYIEDLKRKGASVLFARGNTILVKGIDEFPYAINVKYNRVVIGDDFFIGIDKRGVADPISLAFPYGDWSEVAKRIYVRVTGKLLRESVDSALKDVRQEVMRIRRGDFDIKEMIIWRELDKEFSMYKQPYPLFVVAAMKAYKQGFVVNKGDKVGYVICEGGVRLSDKVEPFFSIKDKKRIDKEFYVDKQIIPIVMHVLKPLGIKEKDLKEGGFDISNYFRR</sequence>
<dbReference type="EC" id="2.7.7.7" evidence="2"/>
<comment type="similarity">
    <text evidence="1">Belongs to the DNA polymerase type-B family.</text>
</comment>
<accession>A0A6A9QNM4</accession>
<dbReference type="SUPFAM" id="SSF56672">
    <property type="entry name" value="DNA/RNA polymerases"/>
    <property type="match status" value="1"/>
</dbReference>
<dbReference type="Gene3D" id="1.10.132.60">
    <property type="entry name" value="DNA polymerase family B, C-terminal domain"/>
    <property type="match status" value="1"/>
</dbReference>
<organism evidence="10 11">
    <name type="scientific">Sulfuracidifex metallicus DSM 6482 = JCM 9184</name>
    <dbReference type="NCBI Taxonomy" id="523847"/>
    <lineage>
        <taxon>Archaea</taxon>
        <taxon>Thermoproteota</taxon>
        <taxon>Thermoprotei</taxon>
        <taxon>Sulfolobales</taxon>
        <taxon>Sulfolobaceae</taxon>
        <taxon>Sulfuracidifex</taxon>
    </lineage>
</organism>
<dbReference type="InterPro" id="IPR006134">
    <property type="entry name" value="DNA-dir_DNA_pol_B_multi_dom"/>
</dbReference>
<keyword evidence="5" id="KW-0239">DNA-directed DNA polymerase</keyword>
<dbReference type="InterPro" id="IPR023211">
    <property type="entry name" value="DNA_pol_palm_dom_sf"/>
</dbReference>
<feature type="domain" description="DNA-directed DNA polymerase family B multifunctional" evidence="8">
    <location>
        <begin position="559"/>
        <end position="691"/>
    </location>
</feature>
<keyword evidence="3" id="KW-0808">Transferase</keyword>
<evidence type="ECO:0000313" key="11">
    <source>
        <dbReference type="Proteomes" id="UP000470772"/>
    </source>
</evidence>
<feature type="domain" description="DNA-directed DNA polymerase family B multifunctional" evidence="8">
    <location>
        <begin position="342"/>
        <end position="429"/>
    </location>
</feature>
<evidence type="ECO:0000256" key="7">
    <source>
        <dbReference type="ARBA" id="ARBA00049244"/>
    </source>
</evidence>
<comment type="caution">
    <text evidence="10">The sequence shown here is derived from an EMBL/GenBank/DDBJ whole genome shotgun (WGS) entry which is preliminary data.</text>
</comment>
<gene>
    <name evidence="10" type="ORF">GC250_04855</name>
</gene>
<dbReference type="InterPro" id="IPR006172">
    <property type="entry name" value="DNA-dir_DNA_pol_B"/>
</dbReference>
<keyword evidence="6" id="KW-0238">DNA-binding</keyword>
<evidence type="ECO:0000256" key="4">
    <source>
        <dbReference type="ARBA" id="ARBA00022695"/>
    </source>
</evidence>
<dbReference type="InterPro" id="IPR036397">
    <property type="entry name" value="RNaseH_sf"/>
</dbReference>
<evidence type="ECO:0000256" key="5">
    <source>
        <dbReference type="ARBA" id="ARBA00022932"/>
    </source>
</evidence>
<dbReference type="GO" id="GO:0000166">
    <property type="term" value="F:nucleotide binding"/>
    <property type="evidence" value="ECO:0007669"/>
    <property type="project" value="InterPro"/>
</dbReference>
<dbReference type="PANTHER" id="PTHR10322:SF23">
    <property type="entry name" value="DNA POLYMERASE DELTA CATALYTIC SUBUNIT"/>
    <property type="match status" value="1"/>
</dbReference>
<dbReference type="GO" id="GO:0003677">
    <property type="term" value="F:DNA binding"/>
    <property type="evidence" value="ECO:0007669"/>
    <property type="project" value="UniProtKB-KW"/>
</dbReference>
<reference evidence="10 11" key="1">
    <citation type="submission" date="2019-10" db="EMBL/GenBank/DDBJ databases">
        <title>Sequencing and Assembly of Multiple Reported Metal-Biooxidizing Members of the Extremely Thermoacidophilic Archaeal Family Sulfolobaceae.</title>
        <authorList>
            <person name="Counts J.A."/>
            <person name="Kelly R.M."/>
        </authorList>
    </citation>
    <scope>NUCLEOTIDE SEQUENCE [LARGE SCALE GENOMIC DNA]</scope>
    <source>
        <strain evidence="10 11">DSM 6482</strain>
    </source>
</reference>
<keyword evidence="4" id="KW-0548">Nucleotidyltransferase</keyword>
<evidence type="ECO:0000256" key="6">
    <source>
        <dbReference type="ARBA" id="ARBA00023125"/>
    </source>
</evidence>
<dbReference type="Proteomes" id="UP000470772">
    <property type="component" value="Unassembled WGS sequence"/>
</dbReference>
<keyword evidence="11" id="KW-1185">Reference proteome</keyword>